<feature type="chain" id="PRO_5026208440" evidence="3">
    <location>
        <begin position="23"/>
        <end position="341"/>
    </location>
</feature>
<dbReference type="GO" id="GO:0016020">
    <property type="term" value="C:membrane"/>
    <property type="evidence" value="ECO:0007669"/>
    <property type="project" value="TreeGrafter"/>
</dbReference>
<dbReference type="InterPro" id="IPR001199">
    <property type="entry name" value="Cyt_B5-like_heme/steroid-bd"/>
</dbReference>
<proteinExistence type="inferred from homology"/>
<dbReference type="GO" id="GO:0012505">
    <property type="term" value="C:endomembrane system"/>
    <property type="evidence" value="ECO:0007669"/>
    <property type="project" value="TreeGrafter"/>
</dbReference>
<dbReference type="SMART" id="SM01117">
    <property type="entry name" value="Cyt-b5"/>
    <property type="match status" value="1"/>
</dbReference>
<dbReference type="Gene3D" id="3.10.120.10">
    <property type="entry name" value="Cytochrome b5-like heme/steroid binding domain"/>
    <property type="match status" value="1"/>
</dbReference>
<protein>
    <submittedName>
        <fullName evidence="5">Neuferricin</fullName>
    </submittedName>
</protein>
<dbReference type="AlphaFoldDB" id="A0A6G1S450"/>
<name>A0A6G1S450_9ACAR</name>
<evidence type="ECO:0000259" key="4">
    <source>
        <dbReference type="SMART" id="SM01117"/>
    </source>
</evidence>
<comment type="similarity">
    <text evidence="1">Belongs to the cytochrome b5 family. MAPR subfamily.</text>
</comment>
<evidence type="ECO:0000256" key="3">
    <source>
        <dbReference type="SAM" id="SignalP"/>
    </source>
</evidence>
<accession>A0A6G1S450</accession>
<evidence type="ECO:0000256" key="2">
    <source>
        <dbReference type="SAM" id="MobiDB-lite"/>
    </source>
</evidence>
<dbReference type="InterPro" id="IPR050577">
    <property type="entry name" value="MAPR/NEUFC/NENF-like"/>
</dbReference>
<dbReference type="PANTHER" id="PTHR10281:SF4">
    <property type="entry name" value="NEUFERRICIN"/>
    <property type="match status" value="1"/>
</dbReference>
<sequence length="341" mass="37999">MGFFSKSLLILLIAVSTPLVYRHYANDGTIKFMSQYYSNYKVIDQFLRQSASHLDQAKQYLPDSKQVKAAYEQLNKQFNAYVSSTATQKTDDADVPKAGEQKTSKPKVETPAPPTYRLSSCPGETQQVRLWTKDELIKFDGNSGEPDVLLGFLGSVYNVTLNGQHYGPGAEYNVFAGKDATRAFVTGNFTHDLTDQIGDIDESLYQHIESWASFYSSSYQEVGRIVGAFFDERGCATPELARVYHVIDQLAEAKNSQAEQDKQLPECNSEWNGELKQGRVWCSTKSGGFERDWVGTPRVYNDGQSQKCVCVNPNFNQQDGAPLSTYPGCDPEATECSLAQV</sequence>
<feature type="compositionally biased region" description="Basic and acidic residues" evidence="2">
    <location>
        <begin position="89"/>
        <end position="108"/>
    </location>
</feature>
<reference evidence="5" key="1">
    <citation type="submission" date="2018-10" db="EMBL/GenBank/DDBJ databases">
        <title>Transcriptome assembly of Aceria tosichella (Wheat curl mite) Type 2.</title>
        <authorList>
            <person name="Scully E.D."/>
            <person name="Geib S.M."/>
            <person name="Palmer N.A."/>
            <person name="Gupta A.K."/>
            <person name="Sarath G."/>
            <person name="Tatineni S."/>
        </authorList>
    </citation>
    <scope>NUCLEOTIDE SEQUENCE</scope>
    <source>
        <strain evidence="5">LincolnNE</strain>
    </source>
</reference>
<evidence type="ECO:0000256" key="1">
    <source>
        <dbReference type="ARBA" id="ARBA00038357"/>
    </source>
</evidence>
<feature type="signal peptide" evidence="3">
    <location>
        <begin position="1"/>
        <end position="22"/>
    </location>
</feature>
<gene>
    <name evidence="5" type="primary">Cyb5d2_0</name>
    <name evidence="5" type="ORF">g.13376</name>
</gene>
<dbReference type="Pfam" id="PF00173">
    <property type="entry name" value="Cyt-b5"/>
    <property type="match status" value="1"/>
</dbReference>
<evidence type="ECO:0000313" key="5">
    <source>
        <dbReference type="EMBL" id="MDE45275.1"/>
    </source>
</evidence>
<feature type="region of interest" description="Disordered" evidence="2">
    <location>
        <begin position="89"/>
        <end position="116"/>
    </location>
</feature>
<keyword evidence="3" id="KW-0732">Signal</keyword>
<dbReference type="PANTHER" id="PTHR10281">
    <property type="entry name" value="MEMBRANE-ASSOCIATED PROGESTERONE RECEPTOR COMPONENT-RELATED"/>
    <property type="match status" value="1"/>
</dbReference>
<dbReference type="EMBL" id="GGYP01000504">
    <property type="protein sequence ID" value="MDE45275.1"/>
    <property type="molecule type" value="Transcribed_RNA"/>
</dbReference>
<dbReference type="InterPro" id="IPR036400">
    <property type="entry name" value="Cyt_B5-like_heme/steroid_sf"/>
</dbReference>
<feature type="domain" description="Cytochrome b5 heme-binding" evidence="4">
    <location>
        <begin position="131"/>
        <end position="226"/>
    </location>
</feature>
<dbReference type="SUPFAM" id="SSF55856">
    <property type="entry name" value="Cytochrome b5-like heme/steroid binding domain"/>
    <property type="match status" value="1"/>
</dbReference>
<organism evidence="5">
    <name type="scientific">Aceria tosichella</name>
    <name type="common">wheat curl mite</name>
    <dbReference type="NCBI Taxonomy" id="561515"/>
    <lineage>
        <taxon>Eukaryota</taxon>
        <taxon>Metazoa</taxon>
        <taxon>Ecdysozoa</taxon>
        <taxon>Arthropoda</taxon>
        <taxon>Chelicerata</taxon>
        <taxon>Arachnida</taxon>
        <taxon>Acari</taxon>
        <taxon>Acariformes</taxon>
        <taxon>Trombidiformes</taxon>
        <taxon>Prostigmata</taxon>
        <taxon>Eupodina</taxon>
        <taxon>Eriophyoidea</taxon>
        <taxon>Eriophyidae</taxon>
        <taxon>Eriophyinae</taxon>
        <taxon>Aceriini</taxon>
        <taxon>Aceria</taxon>
    </lineage>
</organism>